<accession>A0A8X8WFV6</accession>
<proteinExistence type="predicted"/>
<evidence type="ECO:0000313" key="3">
    <source>
        <dbReference type="EMBL" id="KAG6393543.1"/>
    </source>
</evidence>
<dbReference type="Gene3D" id="1.20.140.40">
    <property type="entry name" value="Invertase/pectin methylesterase inhibitor family protein"/>
    <property type="match status" value="1"/>
</dbReference>
<protein>
    <recommendedName>
        <fullName evidence="2">Pectinesterase inhibitor domain-containing protein</fullName>
    </recommendedName>
</protein>
<dbReference type="NCBIfam" id="TIGR01614">
    <property type="entry name" value="PME_inhib"/>
    <property type="match status" value="1"/>
</dbReference>
<comment type="caution">
    <text evidence="3">The sequence shown here is derived from an EMBL/GenBank/DDBJ whole genome shotgun (WGS) entry which is preliminary data.</text>
</comment>
<keyword evidence="4" id="KW-1185">Reference proteome</keyword>
<feature type="domain" description="Pectinesterase inhibitor" evidence="2">
    <location>
        <begin position="119"/>
        <end position="289"/>
    </location>
</feature>
<dbReference type="InterPro" id="IPR035513">
    <property type="entry name" value="Invertase/methylesterase_inhib"/>
</dbReference>
<reference evidence="3" key="2">
    <citation type="submission" date="2020-08" db="EMBL/GenBank/DDBJ databases">
        <title>Plant Genome Project.</title>
        <authorList>
            <person name="Zhang R.-G."/>
        </authorList>
    </citation>
    <scope>NUCLEOTIDE SEQUENCE</scope>
    <source>
        <strain evidence="3">Huo1</strain>
        <tissue evidence="3">Leaf</tissue>
    </source>
</reference>
<feature type="region of interest" description="Disordered" evidence="1">
    <location>
        <begin position="103"/>
        <end position="122"/>
    </location>
</feature>
<dbReference type="AlphaFoldDB" id="A0A8X8WFV6"/>
<name>A0A8X8WFV6_SALSN</name>
<evidence type="ECO:0000259" key="2">
    <source>
        <dbReference type="SMART" id="SM00856"/>
    </source>
</evidence>
<dbReference type="SUPFAM" id="SSF101148">
    <property type="entry name" value="Plant invertase/pectin methylesterase inhibitor"/>
    <property type="match status" value="1"/>
</dbReference>
<dbReference type="SMART" id="SM00856">
    <property type="entry name" value="PMEI"/>
    <property type="match status" value="1"/>
</dbReference>
<sequence>MPMASLRADVGLGGRGLPLRRFERGAVRVDQAVLDRVPCRVALGPLPRQECAQRVHFRGRGLGGSRVHLGGVVALELGLTGLEEGRAEEGVRGLPADLLQTGVRGRDEEEGLEGEEAGNPSAGLNEACKKTSDPSFCTLLLQPSAAQFTTNDPKQMGFAAVSATLDKVKGVRTFMMGKAAKGAMNKELRGAINDCIDQIGRGERALRTAVGGPSASEAPSANAPRKLGAKAVPIHELGTATKELTTCRDALRKNVDPEAPADDENANIGNEAVRATGESVLACDIAKSLFMP</sequence>
<dbReference type="InterPro" id="IPR006501">
    <property type="entry name" value="Pectinesterase_inhib_dom"/>
</dbReference>
<dbReference type="Pfam" id="PF04043">
    <property type="entry name" value="PMEI"/>
    <property type="match status" value="1"/>
</dbReference>
<dbReference type="EMBL" id="PNBA02000018">
    <property type="protein sequence ID" value="KAG6393543.1"/>
    <property type="molecule type" value="Genomic_DNA"/>
</dbReference>
<gene>
    <name evidence="3" type="ORF">SASPL_147786</name>
</gene>
<dbReference type="Proteomes" id="UP000298416">
    <property type="component" value="Unassembled WGS sequence"/>
</dbReference>
<evidence type="ECO:0000313" key="4">
    <source>
        <dbReference type="Proteomes" id="UP000298416"/>
    </source>
</evidence>
<organism evidence="3">
    <name type="scientific">Salvia splendens</name>
    <name type="common">Scarlet sage</name>
    <dbReference type="NCBI Taxonomy" id="180675"/>
    <lineage>
        <taxon>Eukaryota</taxon>
        <taxon>Viridiplantae</taxon>
        <taxon>Streptophyta</taxon>
        <taxon>Embryophyta</taxon>
        <taxon>Tracheophyta</taxon>
        <taxon>Spermatophyta</taxon>
        <taxon>Magnoliopsida</taxon>
        <taxon>eudicotyledons</taxon>
        <taxon>Gunneridae</taxon>
        <taxon>Pentapetalae</taxon>
        <taxon>asterids</taxon>
        <taxon>lamiids</taxon>
        <taxon>Lamiales</taxon>
        <taxon>Lamiaceae</taxon>
        <taxon>Nepetoideae</taxon>
        <taxon>Mentheae</taxon>
        <taxon>Salviinae</taxon>
        <taxon>Salvia</taxon>
        <taxon>Salvia subgen. Calosphace</taxon>
        <taxon>core Calosphace</taxon>
    </lineage>
</organism>
<dbReference type="GO" id="GO:0004857">
    <property type="term" value="F:enzyme inhibitor activity"/>
    <property type="evidence" value="ECO:0007669"/>
    <property type="project" value="InterPro"/>
</dbReference>
<reference evidence="3" key="1">
    <citation type="submission" date="2018-01" db="EMBL/GenBank/DDBJ databases">
        <authorList>
            <person name="Mao J.F."/>
        </authorList>
    </citation>
    <scope>NUCLEOTIDE SEQUENCE</scope>
    <source>
        <strain evidence="3">Huo1</strain>
        <tissue evidence="3">Leaf</tissue>
    </source>
</reference>
<evidence type="ECO:0000256" key="1">
    <source>
        <dbReference type="SAM" id="MobiDB-lite"/>
    </source>
</evidence>